<evidence type="ECO:0000256" key="1">
    <source>
        <dbReference type="ARBA" id="ARBA00001971"/>
    </source>
</evidence>
<comment type="pathway">
    <text evidence="2">Secondary metabolite biosynthesis.</text>
</comment>
<dbReference type="STRING" id="1858805.M5GBU1"/>
<dbReference type="PANTHER" id="PTHR24305">
    <property type="entry name" value="CYTOCHROME P450"/>
    <property type="match status" value="1"/>
</dbReference>
<feature type="transmembrane region" description="Helical" evidence="9">
    <location>
        <begin position="12"/>
        <end position="31"/>
    </location>
</feature>
<dbReference type="SUPFAM" id="SSF48264">
    <property type="entry name" value="Cytochrome P450"/>
    <property type="match status" value="1"/>
</dbReference>
<keyword evidence="9" id="KW-1133">Transmembrane helix</keyword>
<keyword evidence="9" id="KW-0472">Membrane</keyword>
<dbReference type="PRINTS" id="PR00463">
    <property type="entry name" value="EP450I"/>
</dbReference>
<evidence type="ECO:0000313" key="11">
    <source>
        <dbReference type="Proteomes" id="UP000030653"/>
    </source>
</evidence>
<dbReference type="InterPro" id="IPR050121">
    <property type="entry name" value="Cytochrome_P450_monoxygenase"/>
</dbReference>
<evidence type="ECO:0000256" key="2">
    <source>
        <dbReference type="ARBA" id="ARBA00005179"/>
    </source>
</evidence>
<keyword evidence="7" id="KW-0503">Monooxygenase</keyword>
<dbReference type="GO" id="GO:0005506">
    <property type="term" value="F:iron ion binding"/>
    <property type="evidence" value="ECO:0007669"/>
    <property type="project" value="InterPro"/>
</dbReference>
<dbReference type="CDD" id="cd11069">
    <property type="entry name" value="CYP_FUM15-like"/>
    <property type="match status" value="1"/>
</dbReference>
<keyword evidence="4 8" id="KW-0349">Heme</keyword>
<dbReference type="EMBL" id="JH795856">
    <property type="protein sequence ID" value="EJU05910.1"/>
    <property type="molecule type" value="Genomic_DNA"/>
</dbReference>
<evidence type="ECO:0000256" key="9">
    <source>
        <dbReference type="SAM" id="Phobius"/>
    </source>
</evidence>
<dbReference type="HOGENOM" id="CLU_001570_5_11_1"/>
<dbReference type="GO" id="GO:0016705">
    <property type="term" value="F:oxidoreductase activity, acting on paired donors, with incorporation or reduction of molecular oxygen"/>
    <property type="evidence" value="ECO:0007669"/>
    <property type="project" value="InterPro"/>
</dbReference>
<dbReference type="RefSeq" id="XP_040632804.1">
    <property type="nucleotide sequence ID" value="XM_040770995.1"/>
</dbReference>
<accession>M5GBU1</accession>
<dbReference type="PANTHER" id="PTHR24305:SF166">
    <property type="entry name" value="CYTOCHROME P450 12A4, MITOCHONDRIAL-RELATED"/>
    <property type="match status" value="1"/>
</dbReference>
<evidence type="ECO:0000256" key="4">
    <source>
        <dbReference type="ARBA" id="ARBA00022617"/>
    </source>
</evidence>
<dbReference type="InterPro" id="IPR001128">
    <property type="entry name" value="Cyt_P450"/>
</dbReference>
<proteinExistence type="inferred from homology"/>
<name>M5GBU1_DACPD</name>
<dbReference type="PRINTS" id="PR00385">
    <property type="entry name" value="P450"/>
</dbReference>
<evidence type="ECO:0000256" key="8">
    <source>
        <dbReference type="PIRSR" id="PIRSR602401-1"/>
    </source>
</evidence>
<evidence type="ECO:0000256" key="3">
    <source>
        <dbReference type="ARBA" id="ARBA00010617"/>
    </source>
</evidence>
<evidence type="ECO:0000313" key="10">
    <source>
        <dbReference type="EMBL" id="EJU05910.1"/>
    </source>
</evidence>
<keyword evidence="11" id="KW-1185">Reference proteome</keyword>
<feature type="binding site" description="axial binding residue" evidence="8">
    <location>
        <position position="473"/>
    </location>
    <ligand>
        <name>heme</name>
        <dbReference type="ChEBI" id="CHEBI:30413"/>
    </ligand>
    <ligandPart>
        <name>Fe</name>
        <dbReference type="ChEBI" id="CHEBI:18248"/>
    </ligandPart>
</feature>
<reference evidence="10 11" key="1">
    <citation type="journal article" date="2012" name="Science">
        <title>The Paleozoic origin of enzymatic lignin decomposition reconstructed from 31 fungal genomes.</title>
        <authorList>
            <person name="Floudas D."/>
            <person name="Binder M."/>
            <person name="Riley R."/>
            <person name="Barry K."/>
            <person name="Blanchette R.A."/>
            <person name="Henrissat B."/>
            <person name="Martinez A.T."/>
            <person name="Otillar R."/>
            <person name="Spatafora J.W."/>
            <person name="Yadav J.S."/>
            <person name="Aerts A."/>
            <person name="Benoit I."/>
            <person name="Boyd A."/>
            <person name="Carlson A."/>
            <person name="Copeland A."/>
            <person name="Coutinho P.M."/>
            <person name="de Vries R.P."/>
            <person name="Ferreira P."/>
            <person name="Findley K."/>
            <person name="Foster B."/>
            <person name="Gaskell J."/>
            <person name="Glotzer D."/>
            <person name="Gorecki P."/>
            <person name="Heitman J."/>
            <person name="Hesse C."/>
            <person name="Hori C."/>
            <person name="Igarashi K."/>
            <person name="Jurgens J.A."/>
            <person name="Kallen N."/>
            <person name="Kersten P."/>
            <person name="Kohler A."/>
            <person name="Kuees U."/>
            <person name="Kumar T.K.A."/>
            <person name="Kuo A."/>
            <person name="LaButti K."/>
            <person name="Larrondo L.F."/>
            <person name="Lindquist E."/>
            <person name="Ling A."/>
            <person name="Lombard V."/>
            <person name="Lucas S."/>
            <person name="Lundell T."/>
            <person name="Martin R."/>
            <person name="McLaughlin D.J."/>
            <person name="Morgenstern I."/>
            <person name="Morin E."/>
            <person name="Murat C."/>
            <person name="Nagy L.G."/>
            <person name="Nolan M."/>
            <person name="Ohm R.A."/>
            <person name="Patyshakuliyeva A."/>
            <person name="Rokas A."/>
            <person name="Ruiz-Duenas F.J."/>
            <person name="Sabat G."/>
            <person name="Salamov A."/>
            <person name="Samejima M."/>
            <person name="Schmutz J."/>
            <person name="Slot J.C."/>
            <person name="St John F."/>
            <person name="Stenlid J."/>
            <person name="Sun H."/>
            <person name="Sun S."/>
            <person name="Syed K."/>
            <person name="Tsang A."/>
            <person name="Wiebenga A."/>
            <person name="Young D."/>
            <person name="Pisabarro A."/>
            <person name="Eastwood D.C."/>
            <person name="Martin F."/>
            <person name="Cullen D."/>
            <person name="Grigoriev I.V."/>
            <person name="Hibbett D.S."/>
        </authorList>
    </citation>
    <scope>NUCLEOTIDE SEQUENCE [LARGE SCALE GENOMIC DNA]</scope>
    <source>
        <strain evidence="10 11">DJM-731 SS1</strain>
    </source>
</reference>
<dbReference type="InterPro" id="IPR002401">
    <property type="entry name" value="Cyt_P450_E_grp-I"/>
</dbReference>
<evidence type="ECO:0000256" key="7">
    <source>
        <dbReference type="ARBA" id="ARBA00023033"/>
    </source>
</evidence>
<dbReference type="OMA" id="ASITWHH"/>
<dbReference type="GO" id="GO:0020037">
    <property type="term" value="F:heme binding"/>
    <property type="evidence" value="ECO:0007669"/>
    <property type="project" value="InterPro"/>
</dbReference>
<evidence type="ECO:0000256" key="6">
    <source>
        <dbReference type="ARBA" id="ARBA00023004"/>
    </source>
</evidence>
<dbReference type="InterPro" id="IPR036396">
    <property type="entry name" value="Cyt_P450_sf"/>
</dbReference>
<dbReference type="Proteomes" id="UP000030653">
    <property type="component" value="Unassembled WGS sequence"/>
</dbReference>
<comment type="cofactor">
    <cofactor evidence="1 8">
        <name>heme</name>
        <dbReference type="ChEBI" id="CHEBI:30413"/>
    </cofactor>
</comment>
<dbReference type="Gene3D" id="1.10.630.10">
    <property type="entry name" value="Cytochrome P450"/>
    <property type="match status" value="1"/>
</dbReference>
<protein>
    <submittedName>
        <fullName evidence="10">Cytochrome P450</fullName>
    </submittedName>
</protein>
<keyword evidence="8" id="KW-0479">Metal-binding</keyword>
<dbReference type="GO" id="GO:0004497">
    <property type="term" value="F:monooxygenase activity"/>
    <property type="evidence" value="ECO:0007669"/>
    <property type="project" value="UniProtKB-KW"/>
</dbReference>
<gene>
    <name evidence="10" type="ORF">DACRYDRAFT_13772</name>
</gene>
<dbReference type="GeneID" id="63686057"/>
<sequence length="535" mass="60532">MDIPFSSLALSLTQLYILISVLTSLLLLHLVRQYIVPLFSPLRNLKHPPSPSWIWGNMLQIFAAPSGELHREWEAEFGSVYAYRQLMNHAYTYPKPVAVQRSLARAVGEGLLIAEGEVHKRQRRIMNPSFSPAEIRELTPIFWDKAGELRDIWVKELDQAAAGGANDLVIDICKWMSRATLDIIGLAGFGYAFESLTDESNDLARAFSDLLILQRPSILILLLNLIPGFTLLPIKRNRVAAHSRDTLRRTGMELVKLKKEAVRQTLDGKRDEQEIGRKQVAGRDLLTALVRANMANDLPDEGRLDDEQVLAQISTFLLAGHETTSTAVIWALFALSKHQDVQTKLRKELQRYPESMPGMDELNNIPYLDWVVREVLRFHTPVGGTVRIADADDEIPVSTPYTDRHGVQRTSIPIKNGDGIYIPIKNVNRTPTLWGPDGESFNPERWAHVPEEATHIPGVWAHILSFLGGPRACIGYKFSVVEIKVFLYTIVREFEFEFADKTMEFEERSTIVTRPVIKGRVKEGPALPLRLRRAQ</sequence>
<organism evidence="10 11">
    <name type="scientific">Dacryopinax primogenitus (strain DJM 731)</name>
    <name type="common">Brown rot fungus</name>
    <dbReference type="NCBI Taxonomy" id="1858805"/>
    <lineage>
        <taxon>Eukaryota</taxon>
        <taxon>Fungi</taxon>
        <taxon>Dikarya</taxon>
        <taxon>Basidiomycota</taxon>
        <taxon>Agaricomycotina</taxon>
        <taxon>Dacrymycetes</taxon>
        <taxon>Dacrymycetales</taxon>
        <taxon>Dacrymycetaceae</taxon>
        <taxon>Dacryopinax</taxon>
    </lineage>
</organism>
<keyword evidence="6 8" id="KW-0408">Iron</keyword>
<comment type="similarity">
    <text evidence="3">Belongs to the cytochrome P450 family.</text>
</comment>
<keyword evidence="5" id="KW-0560">Oxidoreductase</keyword>
<dbReference type="AlphaFoldDB" id="M5GBU1"/>
<dbReference type="OrthoDB" id="1470350at2759"/>
<evidence type="ECO:0000256" key="5">
    <source>
        <dbReference type="ARBA" id="ARBA00023002"/>
    </source>
</evidence>
<keyword evidence="9" id="KW-0812">Transmembrane</keyword>
<dbReference type="Pfam" id="PF00067">
    <property type="entry name" value="p450"/>
    <property type="match status" value="1"/>
</dbReference>